<keyword evidence="6 11" id="KW-0269">Exonuclease</keyword>
<dbReference type="NCBIfam" id="TIGR01447">
    <property type="entry name" value="recD"/>
    <property type="match status" value="1"/>
</dbReference>
<dbReference type="InterPro" id="IPR027417">
    <property type="entry name" value="P-loop_NTPase"/>
</dbReference>
<evidence type="ECO:0000259" key="13">
    <source>
        <dbReference type="Pfam" id="PF21185"/>
    </source>
</evidence>
<comment type="miscellaneous">
    <text evidence="11">In the RecBCD complex, RecB has a slow 3'-5' helicase, an exonuclease activity and loads RecA onto ssDNA, RecD has a fast 5'-3' helicase activity, while RecC stimulates the ATPase and processivity of the RecB helicase and contributes to recognition of the Chi site.</text>
</comment>
<dbReference type="InterPro" id="IPR049550">
    <property type="entry name" value="RecD_N"/>
</dbReference>
<dbReference type="AlphaFoldDB" id="A0A1V3KJD7"/>
<keyword evidence="10 11" id="KW-0413">Isomerase</keyword>
<dbReference type="EMBL" id="MLAE01000035">
    <property type="protein sequence ID" value="OOF77771.1"/>
    <property type="molecule type" value="Genomic_DNA"/>
</dbReference>
<protein>
    <recommendedName>
        <fullName evidence="11">RecBCD enzyme subunit RecD</fullName>
        <ecNumber evidence="11">5.6.2.3</ecNumber>
    </recommendedName>
    <alternativeName>
        <fullName evidence="11">DNA 5'-3' helicase subunit RecD</fullName>
    </alternativeName>
    <alternativeName>
        <fullName evidence="11">Exonuclease V subunit RecD</fullName>
        <shortName evidence="11">ExoV subunit RecD</shortName>
    </alternativeName>
    <alternativeName>
        <fullName evidence="11">Helicase/nuclease RecBCD subunit RecD</fullName>
    </alternativeName>
</protein>
<dbReference type="InterPro" id="IPR027785">
    <property type="entry name" value="UvrD-like_helicase_C"/>
</dbReference>
<dbReference type="InterPro" id="IPR050534">
    <property type="entry name" value="Coronavir_polyprotein_1ab"/>
</dbReference>
<keyword evidence="5 11" id="KW-0347">Helicase</keyword>
<dbReference type="GO" id="GO:0009338">
    <property type="term" value="C:exodeoxyribonuclease V complex"/>
    <property type="evidence" value="ECO:0007669"/>
    <property type="project" value="InterPro"/>
</dbReference>
<evidence type="ECO:0000259" key="12">
    <source>
        <dbReference type="Pfam" id="PF13538"/>
    </source>
</evidence>
<name>A0A1V3KJD7_9PAST</name>
<proteinExistence type="inferred from homology"/>
<dbReference type="GO" id="GO:0017116">
    <property type="term" value="F:single-stranded DNA helicase activity"/>
    <property type="evidence" value="ECO:0007669"/>
    <property type="project" value="TreeGrafter"/>
</dbReference>
<comment type="catalytic activity">
    <reaction evidence="11">
        <text>ATP + H2O = ADP + phosphate + H(+)</text>
        <dbReference type="Rhea" id="RHEA:13065"/>
        <dbReference type="ChEBI" id="CHEBI:15377"/>
        <dbReference type="ChEBI" id="CHEBI:15378"/>
        <dbReference type="ChEBI" id="CHEBI:30616"/>
        <dbReference type="ChEBI" id="CHEBI:43474"/>
        <dbReference type="ChEBI" id="CHEBI:456216"/>
        <dbReference type="EC" id="5.6.2.3"/>
    </reaction>
</comment>
<dbReference type="HAMAP" id="MF_01487">
    <property type="entry name" value="RecD"/>
    <property type="match status" value="1"/>
</dbReference>
<evidence type="ECO:0000313" key="15">
    <source>
        <dbReference type="Proteomes" id="UP000189114"/>
    </source>
</evidence>
<feature type="binding site" evidence="11">
    <location>
        <begin position="199"/>
        <end position="206"/>
    </location>
    <ligand>
        <name>ATP</name>
        <dbReference type="ChEBI" id="CHEBI:30616"/>
    </ligand>
</feature>
<evidence type="ECO:0000256" key="6">
    <source>
        <dbReference type="ARBA" id="ARBA00022839"/>
    </source>
</evidence>
<evidence type="ECO:0000313" key="14">
    <source>
        <dbReference type="EMBL" id="OOF77771.1"/>
    </source>
</evidence>
<evidence type="ECO:0000256" key="5">
    <source>
        <dbReference type="ARBA" id="ARBA00022806"/>
    </source>
</evidence>
<dbReference type="GO" id="GO:0008854">
    <property type="term" value="F:exodeoxyribonuclease V activity"/>
    <property type="evidence" value="ECO:0007669"/>
    <property type="project" value="InterPro"/>
</dbReference>
<dbReference type="InterPro" id="IPR006344">
    <property type="entry name" value="RecD"/>
</dbReference>
<evidence type="ECO:0000256" key="10">
    <source>
        <dbReference type="ARBA" id="ARBA00023235"/>
    </source>
</evidence>
<keyword evidence="9 11" id="KW-0234">DNA repair</keyword>
<evidence type="ECO:0000256" key="3">
    <source>
        <dbReference type="ARBA" id="ARBA00022763"/>
    </source>
</evidence>
<dbReference type="GO" id="GO:0043139">
    <property type="term" value="F:5'-3' DNA helicase activity"/>
    <property type="evidence" value="ECO:0007669"/>
    <property type="project" value="UniProtKB-UniRule"/>
</dbReference>
<dbReference type="InterPro" id="IPR041851">
    <property type="entry name" value="RecD_N_sf"/>
</dbReference>
<feature type="domain" description="RecBCD enzyme subunit RecD N-terminal" evidence="13">
    <location>
        <begin position="10"/>
        <end position="126"/>
    </location>
</feature>
<accession>A0A1V3KJD7</accession>
<evidence type="ECO:0000256" key="9">
    <source>
        <dbReference type="ARBA" id="ARBA00023204"/>
    </source>
</evidence>
<evidence type="ECO:0000256" key="7">
    <source>
        <dbReference type="ARBA" id="ARBA00022840"/>
    </source>
</evidence>
<comment type="similarity">
    <text evidence="11">Belongs to the RecD family.</text>
</comment>
<dbReference type="GO" id="GO:0003677">
    <property type="term" value="F:DNA binding"/>
    <property type="evidence" value="ECO:0007669"/>
    <property type="project" value="UniProtKB-UniRule"/>
</dbReference>
<dbReference type="CDD" id="cd18809">
    <property type="entry name" value="SF1_C_RecD"/>
    <property type="match status" value="1"/>
</dbReference>
<keyword evidence="7 11" id="KW-0067">ATP-binding</keyword>
<reference evidence="15" key="1">
    <citation type="submission" date="2016-10" db="EMBL/GenBank/DDBJ databases">
        <title>Rodentibacter gen. nov. and new species.</title>
        <authorList>
            <person name="Christensen H."/>
        </authorList>
    </citation>
    <scope>NUCLEOTIDE SEQUENCE [LARGE SCALE GENOMIC DNA]</scope>
    <source>
        <strain evidence="15">Ppn152</strain>
    </source>
</reference>
<dbReference type="EC" id="5.6.2.3" evidence="11"/>
<dbReference type="GO" id="GO:0005524">
    <property type="term" value="F:ATP binding"/>
    <property type="evidence" value="ECO:0007669"/>
    <property type="project" value="UniProtKB-UniRule"/>
</dbReference>
<dbReference type="Gene3D" id="1.10.10.1020">
    <property type="entry name" value="RecBCD complex, subunit RecD, N-terminal domain"/>
    <property type="match status" value="1"/>
</dbReference>
<dbReference type="SUPFAM" id="SSF52540">
    <property type="entry name" value="P-loop containing nucleoside triphosphate hydrolases"/>
    <property type="match status" value="2"/>
</dbReference>
<dbReference type="Gene3D" id="3.40.50.300">
    <property type="entry name" value="P-loop containing nucleotide triphosphate hydrolases"/>
    <property type="match status" value="3"/>
</dbReference>
<evidence type="ECO:0000256" key="8">
    <source>
        <dbReference type="ARBA" id="ARBA00023125"/>
    </source>
</evidence>
<organism evidence="14 15">
    <name type="scientific">Rodentibacter caecimuris</name>
    <dbReference type="NCBI Taxonomy" id="1796644"/>
    <lineage>
        <taxon>Bacteria</taxon>
        <taxon>Pseudomonadati</taxon>
        <taxon>Pseudomonadota</taxon>
        <taxon>Gammaproteobacteria</taxon>
        <taxon>Pasteurellales</taxon>
        <taxon>Pasteurellaceae</taxon>
        <taxon>Rodentibacter</taxon>
    </lineage>
</organism>
<sequence>MLNLLRILNEQGIISLADYYFAKLIGDKQPVNQPETVKNLAVLLAALCSWHYAQGNTCIELDKTLERNLFGLAYRVTEKNYLAEIQQKINYLPVEQWQAALQGHIAFSQTPHSQAAPMVFQFNALYFYRIWQDEYRVAQYIKNTLKNNRTLAFSYDDIRQKLAAYFPPKLEESEKIGAIDWQKVAVATAIKSAFSVITGGPGTGKTTTVARLLLVLQELYQYQLHIKLVAPTGKAASRLEESIHHALQRLQESMALSERLLQSIPQKAGTLHSLLGINAFNDNTRHNEHNPLQLDVLVVDETSMIDLPLMAKLVNALKPETRLILLGDQAQLASVEAGAVLGELAQWANQPYSDDQADYLRQTTGYNVPSAAITNPMRDCLCHLTFSRRFDKHSDIGKLAEQIKQGKGEESLALFSEYPQELDFNGFNVEQDDSVFVHQVVQSAVENYRVYLTALRELQRQNKDFNSQDENGKTYAEIIQSLFNSSRFLTALRSSALGVENLNKEIALALRRANLIWFHNEQDWYIGKPIMITENDHNIRLYNGDIGLCLAKGKVWFGDREVLTSRIPAHEPAFMMTIHKSQGSEFDHTLMVLPTEPNPVLSRELVFTAVTRAKKSLRVFADEKIWKMAVRQTVKRQSGLGKLLENFIQTGD</sequence>
<dbReference type="CDD" id="cd17933">
    <property type="entry name" value="DEXSc_RecD-like"/>
    <property type="match status" value="1"/>
</dbReference>
<dbReference type="Pfam" id="PF21185">
    <property type="entry name" value="RecD_N"/>
    <property type="match status" value="1"/>
</dbReference>
<comment type="subunit">
    <text evidence="11">Heterotrimer of RecB, RecC and RecD. All subunits contribute to DNA-binding.</text>
</comment>
<keyword evidence="3 11" id="KW-0227">DNA damage</keyword>
<dbReference type="Proteomes" id="UP000189114">
    <property type="component" value="Unassembled WGS sequence"/>
</dbReference>
<evidence type="ECO:0000256" key="1">
    <source>
        <dbReference type="ARBA" id="ARBA00022722"/>
    </source>
</evidence>
<evidence type="ECO:0000256" key="11">
    <source>
        <dbReference type="HAMAP-Rule" id="MF_01487"/>
    </source>
</evidence>
<keyword evidence="4 11" id="KW-0378">Hydrolase</keyword>
<dbReference type="GO" id="GO:0016887">
    <property type="term" value="F:ATP hydrolysis activity"/>
    <property type="evidence" value="ECO:0007669"/>
    <property type="project" value="RHEA"/>
</dbReference>
<evidence type="ECO:0000256" key="2">
    <source>
        <dbReference type="ARBA" id="ARBA00022741"/>
    </source>
</evidence>
<dbReference type="FunFam" id="3.40.50.300:FF:000912">
    <property type="entry name" value="RecBCD enzyme subunit RecD"/>
    <property type="match status" value="1"/>
</dbReference>
<feature type="domain" description="UvrD-like helicase C-terminal" evidence="12">
    <location>
        <begin position="573"/>
        <end position="619"/>
    </location>
</feature>
<dbReference type="Pfam" id="PF13538">
    <property type="entry name" value="UvrD_C_2"/>
    <property type="match status" value="1"/>
</dbReference>
<comment type="caution">
    <text evidence="14">The sequence shown here is derived from an EMBL/GenBank/DDBJ whole genome shotgun (WGS) entry which is preliminary data.</text>
</comment>
<gene>
    <name evidence="11" type="primary">recD</name>
    <name evidence="14" type="ORF">BKG96_07735</name>
</gene>
<dbReference type="PANTHER" id="PTHR43788:SF6">
    <property type="entry name" value="DNA HELICASE B"/>
    <property type="match status" value="1"/>
</dbReference>
<keyword evidence="8 11" id="KW-0238">DNA-binding</keyword>
<keyword evidence="1 11" id="KW-0540">Nuclease</keyword>
<keyword evidence="2 11" id="KW-0547">Nucleotide-binding</keyword>
<comment type="function">
    <text evidence="11">A helicase/nuclease that prepares dsDNA breaks (DSB) for recombinational DNA repair. Binds to DSBs and unwinds DNA via a highly rapid and processive ATP-dependent bidirectional helicase activity. Unwinds dsDNA until it encounters a Chi (crossover hotspot instigator) sequence from the 3' direction. Cuts ssDNA a few nucleotides 3' to the Chi site. The properties and activities of the enzyme are changed at Chi. The Chi-altered holoenzyme produces a long 3'-ssDNA overhang and facilitates RecA-binding to the ssDNA for homologous DNA recombination and repair. Holoenzyme degrades any linearized DNA that is unable to undergo homologous recombination. In the holoenzyme this subunit has ssDNA-dependent ATPase and 5'-3' helicase activity. When added to pre-assembled RecBC greatly stimulates nuclease activity and augments holoenzyme processivity. Negatively regulates the RecA-loading ability of RecBCD.</text>
</comment>
<dbReference type="PANTHER" id="PTHR43788">
    <property type="entry name" value="DNA2/NAM7 HELICASE FAMILY MEMBER"/>
    <property type="match status" value="1"/>
</dbReference>
<dbReference type="RefSeq" id="WP_077587008.1">
    <property type="nucleotide sequence ID" value="NZ_MLAE01000035.1"/>
</dbReference>
<evidence type="ECO:0000256" key="4">
    <source>
        <dbReference type="ARBA" id="ARBA00022801"/>
    </source>
</evidence>
<dbReference type="Pfam" id="PF13245">
    <property type="entry name" value="AAA_19"/>
    <property type="match status" value="1"/>
</dbReference>
<dbReference type="GO" id="GO:0000724">
    <property type="term" value="P:double-strand break repair via homologous recombination"/>
    <property type="evidence" value="ECO:0007669"/>
    <property type="project" value="UniProtKB-UniRule"/>
</dbReference>